<protein>
    <recommendedName>
        <fullName evidence="2">BIG2 domain-containing protein</fullName>
    </recommendedName>
</protein>
<evidence type="ECO:0000313" key="3">
    <source>
        <dbReference type="EMBL" id="BDG09625.1"/>
    </source>
</evidence>
<dbReference type="EMBL" id="AP025592">
    <property type="protein sequence ID" value="BDG09625.1"/>
    <property type="molecule type" value="Genomic_DNA"/>
</dbReference>
<dbReference type="Gene3D" id="2.60.40.1080">
    <property type="match status" value="1"/>
</dbReference>
<reference evidence="4" key="1">
    <citation type="journal article" date="2022" name="Int. J. Syst. Evol. Microbiol.">
        <title>Anaeromyxobacter oryzae sp. nov., Anaeromyxobacter diazotrophicus sp. nov. and Anaeromyxobacter paludicola sp. nov., isolated from paddy soils.</title>
        <authorList>
            <person name="Itoh H."/>
            <person name="Xu Z."/>
            <person name="Mise K."/>
            <person name="Masuda Y."/>
            <person name="Ushijima N."/>
            <person name="Hayakawa C."/>
            <person name="Shiratori Y."/>
            <person name="Senoo K."/>
        </authorList>
    </citation>
    <scope>NUCLEOTIDE SEQUENCE [LARGE SCALE GENOMIC DNA]</scope>
    <source>
        <strain evidence="4">Red630</strain>
    </source>
</reference>
<dbReference type="SMART" id="SM00635">
    <property type="entry name" value="BID_2"/>
    <property type="match status" value="1"/>
</dbReference>
<dbReference type="Gene3D" id="2.60.120.380">
    <property type="match status" value="2"/>
</dbReference>
<name>A0ABN6NB80_9BACT</name>
<evidence type="ECO:0000259" key="2">
    <source>
        <dbReference type="SMART" id="SM00635"/>
    </source>
</evidence>
<dbReference type="Pfam" id="PF02368">
    <property type="entry name" value="Big_2"/>
    <property type="match status" value="1"/>
</dbReference>
<dbReference type="RefSeq" id="WP_248341900.1">
    <property type="nucleotide sequence ID" value="NZ_AP025592.1"/>
</dbReference>
<dbReference type="Proteomes" id="UP001162734">
    <property type="component" value="Chromosome"/>
</dbReference>
<feature type="region of interest" description="Disordered" evidence="1">
    <location>
        <begin position="1"/>
        <end position="31"/>
    </location>
</feature>
<dbReference type="SUPFAM" id="SSF49373">
    <property type="entry name" value="Invasin/intimin cell-adhesion fragments"/>
    <property type="match status" value="1"/>
</dbReference>
<evidence type="ECO:0000313" key="4">
    <source>
        <dbReference type="Proteomes" id="UP001162734"/>
    </source>
</evidence>
<dbReference type="InterPro" id="IPR003343">
    <property type="entry name" value="Big_2"/>
</dbReference>
<feature type="domain" description="BIG2" evidence="2">
    <location>
        <begin position="61"/>
        <end position="148"/>
    </location>
</feature>
<evidence type="ECO:0000256" key="1">
    <source>
        <dbReference type="SAM" id="MobiDB-lite"/>
    </source>
</evidence>
<organism evidence="3 4">
    <name type="scientific">Anaeromyxobacter paludicola</name>
    <dbReference type="NCBI Taxonomy" id="2918171"/>
    <lineage>
        <taxon>Bacteria</taxon>
        <taxon>Pseudomonadati</taxon>
        <taxon>Myxococcota</taxon>
        <taxon>Myxococcia</taxon>
        <taxon>Myxococcales</taxon>
        <taxon>Cystobacterineae</taxon>
        <taxon>Anaeromyxobacteraceae</taxon>
        <taxon>Anaeromyxobacter</taxon>
    </lineage>
</organism>
<proteinExistence type="predicted"/>
<keyword evidence="4" id="KW-1185">Reference proteome</keyword>
<sequence length="361" mass="35592">MNANDRRLADAPASRRAPSPLRRGGQGRGGQPSQWLRACALALLAAVAATGCKSSSSAPPALSGLAVTPGAAFAVVGDQTQLAVTARYANGTTAAFSGTLQWSSSDPAVAAVTPAGVVTAAGAGTATLTARDPASGLSGAAQFTARAATNVATAPAPPATGQVGATQAYVRYTGLTPGGFYVVTLGGLTDDLDLAVYADASLAQDALLCSSSTVGTAPESCLAQATAKGELFVSVDGTWSEAGSSYQLALATPTPAALAGTLALGQPALSGSVDAHTAVYKVTGLTPGAQYQLKLSGLTADLDLAVYSDPYLYGEACASYLSGNVDDACTTTASAAGELYAEVDGESSGTGGHFQLSVAAR</sequence>
<accession>A0ABN6NB80</accession>
<feature type="compositionally biased region" description="Low complexity" evidence="1">
    <location>
        <begin position="10"/>
        <end position="23"/>
    </location>
</feature>
<gene>
    <name evidence="3" type="ORF">AMPC_27380</name>
</gene>
<dbReference type="InterPro" id="IPR008964">
    <property type="entry name" value="Invasin/intimin_cell_adhesion"/>
</dbReference>